<accession>A0A401IBR8</accession>
<dbReference type="PANTHER" id="PTHR33352">
    <property type="entry name" value="SLR1095 PROTEIN"/>
    <property type="match status" value="1"/>
</dbReference>
<sequence length="268" mass="31458">MSQESLTQEITNFPSSETEWEEMPEPDISNIITEDDKPVDNLISEKQQRLLTVCLYSSLKRDIPFLATVNVGLFYGAKQPPLVPDVLLSFGISVPDDWSQKKNRSYFTWNFGKPPEVAIEIVSNKIGNELNSKLTNYANAGVAYYVVFDPLYCLGERLLYVHELRGMRYHLLNDYWMENIELGLIFWQGKFEDKEYYWLRWCDKSSNIFLTGDEIAEQEKQRAEYEKQRAEYEKQRAEQEKQRAEQEKQRADRLAEILRSQGIDPDQI</sequence>
<dbReference type="RefSeq" id="WP_124978147.1">
    <property type="nucleotide sequence ID" value="NZ_BDQK01000001.1"/>
</dbReference>
<protein>
    <recommendedName>
        <fullName evidence="2">Putative restriction endonuclease domain-containing protein</fullName>
    </recommendedName>
</protein>
<gene>
    <name evidence="3" type="ORF">AsFPU1_0112</name>
</gene>
<dbReference type="InterPro" id="IPR012296">
    <property type="entry name" value="Nuclease_put_TT1808"/>
</dbReference>
<comment type="caution">
    <text evidence="3">The sequence shown here is derived from an EMBL/GenBank/DDBJ whole genome shotgun (WGS) entry which is preliminary data.</text>
</comment>
<feature type="compositionally biased region" description="Polar residues" evidence="1">
    <location>
        <begin position="1"/>
        <end position="17"/>
    </location>
</feature>
<dbReference type="Gene3D" id="3.90.1570.10">
    <property type="entry name" value="tt1808, chain A"/>
    <property type="match status" value="1"/>
</dbReference>
<evidence type="ECO:0000259" key="2">
    <source>
        <dbReference type="Pfam" id="PF05685"/>
    </source>
</evidence>
<dbReference type="AlphaFoldDB" id="A0A401IBR8"/>
<dbReference type="CDD" id="cd06260">
    <property type="entry name" value="DUF820-like"/>
    <property type="match status" value="1"/>
</dbReference>
<proteinExistence type="predicted"/>
<feature type="region of interest" description="Disordered" evidence="1">
    <location>
        <begin position="1"/>
        <end position="25"/>
    </location>
</feature>
<dbReference type="InterPro" id="IPR008538">
    <property type="entry name" value="Uma2"/>
</dbReference>
<evidence type="ECO:0000256" key="1">
    <source>
        <dbReference type="SAM" id="MobiDB-lite"/>
    </source>
</evidence>
<name>A0A401IBR8_APHSA</name>
<reference evidence="4" key="1">
    <citation type="submission" date="2017-05" db="EMBL/GenBank/DDBJ databases">
        <title>Physiological properties and genetic analysis related to exopolysaccharide production of fresh-water unicellular cyanobacterium Aphanothece sacrum, Suizenji Nori, that has been cultured as a food source in Japan.</title>
        <authorList>
            <person name="Kanesaki Y."/>
            <person name="Yoshikawa S."/>
            <person name="Ohki K."/>
        </authorList>
    </citation>
    <scope>NUCLEOTIDE SEQUENCE [LARGE SCALE GENOMIC DNA]</scope>
    <source>
        <strain evidence="4">FPU1</strain>
    </source>
</reference>
<feature type="region of interest" description="Disordered" evidence="1">
    <location>
        <begin position="226"/>
        <end position="251"/>
    </location>
</feature>
<dbReference type="Pfam" id="PF05685">
    <property type="entry name" value="Uma2"/>
    <property type="match status" value="1"/>
</dbReference>
<feature type="domain" description="Putative restriction endonuclease" evidence="2">
    <location>
        <begin position="43"/>
        <end position="150"/>
    </location>
</feature>
<dbReference type="EMBL" id="BDQK01000001">
    <property type="protein sequence ID" value="GBF78723.1"/>
    <property type="molecule type" value="Genomic_DNA"/>
</dbReference>
<organism evidence="3 4">
    <name type="scientific">Aphanothece sacrum FPU1</name>
    <dbReference type="NCBI Taxonomy" id="1920663"/>
    <lineage>
        <taxon>Bacteria</taxon>
        <taxon>Bacillati</taxon>
        <taxon>Cyanobacteriota</taxon>
        <taxon>Cyanophyceae</taxon>
        <taxon>Oscillatoriophycideae</taxon>
        <taxon>Chroococcales</taxon>
        <taxon>Aphanothecaceae</taxon>
        <taxon>Aphanothece</taxon>
    </lineage>
</organism>
<evidence type="ECO:0000313" key="4">
    <source>
        <dbReference type="Proteomes" id="UP000287247"/>
    </source>
</evidence>
<dbReference type="InterPro" id="IPR011335">
    <property type="entry name" value="Restrct_endonuc-II-like"/>
</dbReference>
<evidence type="ECO:0000313" key="3">
    <source>
        <dbReference type="EMBL" id="GBF78723.1"/>
    </source>
</evidence>
<keyword evidence="4" id="KW-1185">Reference proteome</keyword>
<dbReference type="OrthoDB" id="530164at2"/>
<dbReference type="SUPFAM" id="SSF52980">
    <property type="entry name" value="Restriction endonuclease-like"/>
    <property type="match status" value="1"/>
</dbReference>
<dbReference type="Proteomes" id="UP000287247">
    <property type="component" value="Unassembled WGS sequence"/>
</dbReference>
<dbReference type="PANTHER" id="PTHR33352:SF3">
    <property type="entry name" value="SLR1612 PROTEIN"/>
    <property type="match status" value="1"/>
</dbReference>